<gene>
    <name evidence="1" type="ORF">ACRB68_26010</name>
</gene>
<evidence type="ECO:0000313" key="1">
    <source>
        <dbReference type="EMBL" id="MQY04546.1"/>
    </source>
</evidence>
<protein>
    <submittedName>
        <fullName evidence="1">Uncharacterized protein</fullName>
    </submittedName>
</protein>
<dbReference type="Proteomes" id="UP000487268">
    <property type="component" value="Unassembled WGS sequence"/>
</dbReference>
<accession>A0A7K0BU31</accession>
<name>A0A7K0BU31_9ACTN</name>
<reference evidence="1 2" key="1">
    <citation type="submission" date="2019-10" db="EMBL/GenBank/DDBJ databases">
        <title>Actinomadura rubteroloni sp. nov. and Actinomadura macrotermitis sp. nov., isolated from the gut of fungus growing-termite Macrotermes natalensis.</title>
        <authorList>
            <person name="Benndorf R."/>
            <person name="Martin K."/>
            <person name="Kuefner M."/>
            <person name="De Beer W."/>
            <person name="Kaster A.-K."/>
            <person name="Vollmers J."/>
            <person name="Poulsen M."/>
            <person name="Beemelmanns C."/>
        </authorList>
    </citation>
    <scope>NUCLEOTIDE SEQUENCE [LARGE SCALE GENOMIC DNA]</scope>
    <source>
        <strain evidence="1 2">RB68</strain>
    </source>
</reference>
<proteinExistence type="predicted"/>
<sequence>MRVRLARQDRAGLRQARGDRAAGLRVLVDIDPRQSEATRRALLASLADTGTLVLGTHFAPPAAGRVVTHGGAYRLAPVDPR</sequence>
<keyword evidence="2" id="KW-1185">Reference proteome</keyword>
<dbReference type="EMBL" id="WEGH01000002">
    <property type="protein sequence ID" value="MQY04546.1"/>
    <property type="molecule type" value="Genomic_DNA"/>
</dbReference>
<dbReference type="InterPro" id="IPR036866">
    <property type="entry name" value="RibonucZ/Hydroxyglut_hydro"/>
</dbReference>
<dbReference type="AlphaFoldDB" id="A0A7K0BU31"/>
<dbReference type="RefSeq" id="WP_235959838.1">
    <property type="nucleotide sequence ID" value="NZ_WEGH01000002.1"/>
</dbReference>
<evidence type="ECO:0000313" key="2">
    <source>
        <dbReference type="Proteomes" id="UP000487268"/>
    </source>
</evidence>
<comment type="caution">
    <text evidence="1">The sequence shown here is derived from an EMBL/GenBank/DDBJ whole genome shotgun (WGS) entry which is preliminary data.</text>
</comment>
<dbReference type="Gene3D" id="3.60.15.10">
    <property type="entry name" value="Ribonuclease Z/Hydroxyacylglutathione hydrolase-like"/>
    <property type="match status" value="1"/>
</dbReference>
<organism evidence="1 2">
    <name type="scientific">Actinomadura macrotermitis</name>
    <dbReference type="NCBI Taxonomy" id="2585200"/>
    <lineage>
        <taxon>Bacteria</taxon>
        <taxon>Bacillati</taxon>
        <taxon>Actinomycetota</taxon>
        <taxon>Actinomycetes</taxon>
        <taxon>Streptosporangiales</taxon>
        <taxon>Thermomonosporaceae</taxon>
        <taxon>Actinomadura</taxon>
    </lineage>
</organism>